<dbReference type="InterPro" id="IPR014582">
    <property type="entry name" value="UCP033535_lipo"/>
</dbReference>
<organism evidence="2 3">
    <name type="scientific">Halomonas halmophila</name>
    <dbReference type="NCBI Taxonomy" id="252"/>
    <lineage>
        <taxon>Bacteria</taxon>
        <taxon>Pseudomonadati</taxon>
        <taxon>Pseudomonadota</taxon>
        <taxon>Gammaproteobacteria</taxon>
        <taxon>Oceanospirillales</taxon>
        <taxon>Halomonadaceae</taxon>
        <taxon>Halomonas</taxon>
    </lineage>
</organism>
<keyword evidence="1" id="KW-0812">Transmembrane</keyword>
<gene>
    <name evidence="2" type="ORF">HHA01_28290</name>
</gene>
<accession>A0A4Y4F0U2</accession>
<evidence type="ECO:0000313" key="3">
    <source>
        <dbReference type="Proteomes" id="UP000319812"/>
    </source>
</evidence>
<proteinExistence type="predicted"/>
<dbReference type="AlphaFoldDB" id="A0A4Y4F0U2"/>
<dbReference type="RefSeq" id="WP_141321916.1">
    <property type="nucleotide sequence ID" value="NZ_BJOC01000054.1"/>
</dbReference>
<protein>
    <submittedName>
        <fullName evidence="2">Lipoprotein</fullName>
    </submittedName>
</protein>
<comment type="caution">
    <text evidence="2">The sequence shown here is derived from an EMBL/GenBank/DDBJ whole genome shotgun (WGS) entry which is preliminary data.</text>
</comment>
<dbReference type="InterPro" id="IPR036215">
    <property type="entry name" value="TM0957-like_sf"/>
</dbReference>
<feature type="transmembrane region" description="Helical" evidence="1">
    <location>
        <begin position="20"/>
        <end position="42"/>
    </location>
</feature>
<evidence type="ECO:0000313" key="2">
    <source>
        <dbReference type="EMBL" id="GED23852.1"/>
    </source>
</evidence>
<keyword evidence="1" id="KW-0472">Membrane</keyword>
<keyword evidence="1" id="KW-1133">Transmembrane helix</keyword>
<dbReference type="Proteomes" id="UP000319812">
    <property type="component" value="Unassembled WGS sequence"/>
</dbReference>
<keyword evidence="3" id="KW-1185">Reference proteome</keyword>
<sequence>MSSRVDAGPLPRNGKRRGPITIIAVAVVVLVVMALDTTVVPIGSQQEEGFSAERYGTEQFPVIRDSVEKRAVPASKLATAIAEDKAAAGERYGVSAGIGPVVPVTFTGVVGDGKAGIYSVDVEGVPDDLTIRVQTGPAINGTDLRDATGDIEFGDFTNQIEYQNAGAAINDAMKAQVLADIDTDALSGKRVSVTGAFKLINPNNWLVTPVSLSVQ</sequence>
<dbReference type="EMBL" id="BJOC01000054">
    <property type="protein sequence ID" value="GED23852.1"/>
    <property type="molecule type" value="Genomic_DNA"/>
</dbReference>
<dbReference type="Pfam" id="PF10054">
    <property type="entry name" value="DUF2291"/>
    <property type="match status" value="1"/>
</dbReference>
<evidence type="ECO:0000256" key="1">
    <source>
        <dbReference type="SAM" id="Phobius"/>
    </source>
</evidence>
<keyword evidence="2" id="KW-0449">Lipoprotein</keyword>
<name>A0A4Y4F0U2_9GAMM</name>
<dbReference type="PIRSF" id="PIRSF033535">
    <property type="entry name" value="UCP033535_plp"/>
    <property type="match status" value="1"/>
</dbReference>
<reference evidence="2 3" key="1">
    <citation type="submission" date="2019-06" db="EMBL/GenBank/DDBJ databases">
        <title>Whole genome shotgun sequence of Halomonas halmophila NBRC 15537.</title>
        <authorList>
            <person name="Hosoyama A."/>
            <person name="Uohara A."/>
            <person name="Ohji S."/>
            <person name="Ichikawa N."/>
        </authorList>
    </citation>
    <scope>NUCLEOTIDE SEQUENCE [LARGE SCALE GENOMIC DNA]</scope>
    <source>
        <strain evidence="2 3">NBRC 15537</strain>
    </source>
</reference>
<dbReference type="OrthoDB" id="6631333at2"/>
<dbReference type="SUPFAM" id="SSF141318">
    <property type="entry name" value="TM0957-like"/>
    <property type="match status" value="1"/>
</dbReference>